<proteinExistence type="predicted"/>
<name>A0A6A6H7Z4_VIRVR</name>
<sequence length="97" mass="10811">MAVYSFFFQPVFVTIMSAAEKAGWAGVFIWEGFYVHGITVFVSGLQSDTIYLSSRRQKSRVSGLLNDVYLPAEGRCGMVWVVVMSFLCQRHAMCGIG</sequence>
<evidence type="ECO:0000313" key="2">
    <source>
        <dbReference type="Proteomes" id="UP000800092"/>
    </source>
</evidence>
<dbReference type="Proteomes" id="UP000800092">
    <property type="component" value="Unassembled WGS sequence"/>
</dbReference>
<dbReference type="EMBL" id="ML991801">
    <property type="protein sequence ID" value="KAF2234122.1"/>
    <property type="molecule type" value="Genomic_DNA"/>
</dbReference>
<reference evidence="1" key="1">
    <citation type="journal article" date="2020" name="Stud. Mycol.">
        <title>101 Dothideomycetes genomes: a test case for predicting lifestyles and emergence of pathogens.</title>
        <authorList>
            <person name="Haridas S."/>
            <person name="Albert R."/>
            <person name="Binder M."/>
            <person name="Bloem J."/>
            <person name="Labutti K."/>
            <person name="Salamov A."/>
            <person name="Andreopoulos B."/>
            <person name="Baker S."/>
            <person name="Barry K."/>
            <person name="Bills G."/>
            <person name="Bluhm B."/>
            <person name="Cannon C."/>
            <person name="Castanera R."/>
            <person name="Culley D."/>
            <person name="Daum C."/>
            <person name="Ezra D."/>
            <person name="Gonzalez J."/>
            <person name="Henrissat B."/>
            <person name="Kuo A."/>
            <person name="Liang C."/>
            <person name="Lipzen A."/>
            <person name="Lutzoni F."/>
            <person name="Magnuson J."/>
            <person name="Mondo S."/>
            <person name="Nolan M."/>
            <person name="Ohm R."/>
            <person name="Pangilinan J."/>
            <person name="Park H.-J."/>
            <person name="Ramirez L."/>
            <person name="Alfaro M."/>
            <person name="Sun H."/>
            <person name="Tritt A."/>
            <person name="Yoshinaga Y."/>
            <person name="Zwiers L.-H."/>
            <person name="Turgeon B."/>
            <person name="Goodwin S."/>
            <person name="Spatafora J."/>
            <person name="Crous P."/>
            <person name="Grigoriev I."/>
        </authorList>
    </citation>
    <scope>NUCLEOTIDE SEQUENCE</scope>
    <source>
        <strain evidence="1">Tuck. ex Michener</strain>
    </source>
</reference>
<protein>
    <submittedName>
        <fullName evidence="1">Uncharacterized protein</fullName>
    </submittedName>
</protein>
<accession>A0A6A6H7Z4</accession>
<organism evidence="1 2">
    <name type="scientific">Viridothelium virens</name>
    <name type="common">Speckled blister lichen</name>
    <name type="synonym">Trypethelium virens</name>
    <dbReference type="NCBI Taxonomy" id="1048519"/>
    <lineage>
        <taxon>Eukaryota</taxon>
        <taxon>Fungi</taxon>
        <taxon>Dikarya</taxon>
        <taxon>Ascomycota</taxon>
        <taxon>Pezizomycotina</taxon>
        <taxon>Dothideomycetes</taxon>
        <taxon>Dothideomycetes incertae sedis</taxon>
        <taxon>Trypetheliales</taxon>
        <taxon>Trypetheliaceae</taxon>
        <taxon>Viridothelium</taxon>
    </lineage>
</organism>
<evidence type="ECO:0000313" key="1">
    <source>
        <dbReference type="EMBL" id="KAF2234122.1"/>
    </source>
</evidence>
<gene>
    <name evidence="1" type="ORF">EV356DRAFT_180090</name>
</gene>
<dbReference type="AlphaFoldDB" id="A0A6A6H7Z4"/>
<keyword evidence="2" id="KW-1185">Reference proteome</keyword>